<evidence type="ECO:0000256" key="1">
    <source>
        <dbReference type="SAM" id="MobiDB-lite"/>
    </source>
</evidence>
<feature type="region of interest" description="Disordered" evidence="1">
    <location>
        <begin position="187"/>
        <end position="214"/>
    </location>
</feature>
<protein>
    <submittedName>
        <fullName evidence="4">LysM peptidoglycan-binding domain-containing protein</fullName>
    </submittedName>
</protein>
<dbReference type="CDD" id="cd00118">
    <property type="entry name" value="LysM"/>
    <property type="match status" value="1"/>
</dbReference>
<accession>A0ABU5KCS0</accession>
<name>A0ABU5KCS0_9ACTN</name>
<dbReference type="PANTHER" id="PTHR34700:SF4">
    <property type="entry name" value="PHAGE-LIKE ELEMENT PBSX PROTEIN XKDP"/>
    <property type="match status" value="1"/>
</dbReference>
<evidence type="ECO:0000259" key="3">
    <source>
        <dbReference type="PROSITE" id="PS51782"/>
    </source>
</evidence>
<feature type="compositionally biased region" description="Basic and acidic residues" evidence="1">
    <location>
        <begin position="202"/>
        <end position="214"/>
    </location>
</feature>
<feature type="transmembrane region" description="Helical" evidence="2">
    <location>
        <begin position="12"/>
        <end position="36"/>
    </location>
</feature>
<gene>
    <name evidence="4" type="ORF">SFC79_13440</name>
</gene>
<dbReference type="Pfam" id="PF01476">
    <property type="entry name" value="LysM"/>
    <property type="match status" value="1"/>
</dbReference>
<evidence type="ECO:0000313" key="5">
    <source>
        <dbReference type="Proteomes" id="UP001291999"/>
    </source>
</evidence>
<dbReference type="Gene3D" id="3.10.350.10">
    <property type="entry name" value="LysM domain"/>
    <property type="match status" value="1"/>
</dbReference>
<dbReference type="SUPFAM" id="SSF54106">
    <property type="entry name" value="LysM domain"/>
    <property type="match status" value="1"/>
</dbReference>
<dbReference type="InterPro" id="IPR036779">
    <property type="entry name" value="LysM_dom_sf"/>
</dbReference>
<dbReference type="PROSITE" id="PS51782">
    <property type="entry name" value="LYSM"/>
    <property type="match status" value="1"/>
</dbReference>
<sequence length="214" mass="21968">MSRDSSSKGRPVVVWGAVTAAAAIAATVLPGSWHAAASGVGAGRVVDVVVAGCALALCAALAWLWAVTTATVVGLLTGRLREDAAGATRRLVLAACGVAVVAGTTTPAVADGPELLVGLALPERAVEPAPPIRPSRRPGPAVHVVRSGDSLWSIARAHPDGGSVEARWRAIWRANRGVVGDDPDLILPGQVLRLPDQQPHQQPDDKPDEKDGAR</sequence>
<feature type="domain" description="LysM" evidence="3">
    <location>
        <begin position="141"/>
        <end position="194"/>
    </location>
</feature>
<keyword evidence="5" id="KW-1185">Reference proteome</keyword>
<dbReference type="Proteomes" id="UP001291999">
    <property type="component" value="Unassembled WGS sequence"/>
</dbReference>
<dbReference type="SMART" id="SM00257">
    <property type="entry name" value="LysM"/>
    <property type="match status" value="1"/>
</dbReference>
<comment type="caution">
    <text evidence="4">The sequence shown here is derived from an EMBL/GenBank/DDBJ whole genome shotgun (WGS) entry which is preliminary data.</text>
</comment>
<dbReference type="RefSeq" id="WP_322424731.1">
    <property type="nucleotide sequence ID" value="NZ_JAXQPW010000005.1"/>
</dbReference>
<dbReference type="InterPro" id="IPR018392">
    <property type="entry name" value="LysM"/>
</dbReference>
<dbReference type="EMBL" id="JAXQPW010000005">
    <property type="protein sequence ID" value="MDZ5662772.1"/>
    <property type="molecule type" value="Genomic_DNA"/>
</dbReference>
<organism evidence="4 5">
    <name type="scientific">Nocardioides renjunii</name>
    <dbReference type="NCBI Taxonomy" id="3095075"/>
    <lineage>
        <taxon>Bacteria</taxon>
        <taxon>Bacillati</taxon>
        <taxon>Actinomycetota</taxon>
        <taxon>Actinomycetes</taxon>
        <taxon>Propionibacteriales</taxon>
        <taxon>Nocardioidaceae</taxon>
        <taxon>Nocardioides</taxon>
    </lineage>
</organism>
<reference evidence="4 5" key="1">
    <citation type="submission" date="2023-11" db="EMBL/GenBank/DDBJ databases">
        <title>Novel species in genus Nocardioides.</title>
        <authorList>
            <person name="Zhou H."/>
        </authorList>
    </citation>
    <scope>NUCLEOTIDE SEQUENCE [LARGE SCALE GENOMIC DNA]</scope>
    <source>
        <strain evidence="4 5">S-58</strain>
    </source>
</reference>
<dbReference type="PANTHER" id="PTHR34700">
    <property type="entry name" value="POTASSIUM BINDING PROTEIN KBP"/>
    <property type="match status" value="1"/>
</dbReference>
<dbReference type="InterPro" id="IPR052196">
    <property type="entry name" value="Bact_Kbp"/>
</dbReference>
<keyword evidence="2" id="KW-0812">Transmembrane</keyword>
<keyword evidence="2" id="KW-1133">Transmembrane helix</keyword>
<evidence type="ECO:0000313" key="4">
    <source>
        <dbReference type="EMBL" id="MDZ5662772.1"/>
    </source>
</evidence>
<keyword evidence="2" id="KW-0472">Membrane</keyword>
<proteinExistence type="predicted"/>
<feature type="transmembrane region" description="Helical" evidence="2">
    <location>
        <begin position="48"/>
        <end position="76"/>
    </location>
</feature>
<evidence type="ECO:0000256" key="2">
    <source>
        <dbReference type="SAM" id="Phobius"/>
    </source>
</evidence>